<reference evidence="8 9" key="1">
    <citation type="submission" date="2022-10" db="EMBL/GenBank/DDBJ databases">
        <title>High-quality genome sequences of two octocoral-associated bacteria, Endozoicomonas euniceicola EF212 and Endozoicomonas gorgoniicola PS125.</title>
        <authorList>
            <person name="Chiou Y.-J."/>
            <person name="Chen Y.-H."/>
        </authorList>
    </citation>
    <scope>NUCLEOTIDE SEQUENCE [LARGE SCALE GENOMIC DNA]</scope>
    <source>
        <strain evidence="8 9">PS125</strain>
    </source>
</reference>
<dbReference type="PANTHER" id="PTHR36115:SF10">
    <property type="entry name" value="RDD DOMAIN-CONTAINING PROTEIN"/>
    <property type="match status" value="1"/>
</dbReference>
<evidence type="ECO:0000256" key="1">
    <source>
        <dbReference type="ARBA" id="ARBA00004651"/>
    </source>
</evidence>
<sequence length="162" mass="18502">MQKQKITMKPAPLWRRLAAMLYDTFLVISLCFLVGFLNLGILMKIYGADQLKQMTDNGESLDSPAFYAALFVTVFSFFGYFWTRKGQTLGMQAWRLHILNENGNKLSAKQALVRFIVAIPSVLAGCIGVIWVLWDKNKKSWQDYASRSGTYYVPVQKEKTTL</sequence>
<evidence type="ECO:0000313" key="8">
    <source>
        <dbReference type="EMBL" id="MCW7551945.1"/>
    </source>
</evidence>
<evidence type="ECO:0000256" key="5">
    <source>
        <dbReference type="ARBA" id="ARBA00023136"/>
    </source>
</evidence>
<dbReference type="Proteomes" id="UP001209854">
    <property type="component" value="Unassembled WGS sequence"/>
</dbReference>
<feature type="transmembrane region" description="Helical" evidence="6">
    <location>
        <begin position="21"/>
        <end position="45"/>
    </location>
</feature>
<proteinExistence type="predicted"/>
<feature type="domain" description="RDD" evidence="7">
    <location>
        <begin position="11"/>
        <end position="146"/>
    </location>
</feature>
<evidence type="ECO:0000313" key="9">
    <source>
        <dbReference type="Proteomes" id="UP001209854"/>
    </source>
</evidence>
<keyword evidence="5 6" id="KW-0472">Membrane</keyword>
<name>A0ABT3MRE5_9GAMM</name>
<evidence type="ECO:0000256" key="3">
    <source>
        <dbReference type="ARBA" id="ARBA00022692"/>
    </source>
</evidence>
<evidence type="ECO:0000259" key="7">
    <source>
        <dbReference type="Pfam" id="PF06271"/>
    </source>
</evidence>
<feature type="transmembrane region" description="Helical" evidence="6">
    <location>
        <begin position="65"/>
        <end position="83"/>
    </location>
</feature>
<dbReference type="RefSeq" id="WP_262566937.1">
    <property type="nucleotide sequence ID" value="NZ_JAPFCC010000001.1"/>
</dbReference>
<dbReference type="InterPro" id="IPR051791">
    <property type="entry name" value="Pra-immunoreactive"/>
</dbReference>
<organism evidence="8 9">
    <name type="scientific">Endozoicomonas gorgoniicola</name>
    <dbReference type="NCBI Taxonomy" id="1234144"/>
    <lineage>
        <taxon>Bacteria</taxon>
        <taxon>Pseudomonadati</taxon>
        <taxon>Pseudomonadota</taxon>
        <taxon>Gammaproteobacteria</taxon>
        <taxon>Oceanospirillales</taxon>
        <taxon>Endozoicomonadaceae</taxon>
        <taxon>Endozoicomonas</taxon>
    </lineage>
</organism>
<dbReference type="Pfam" id="PF06271">
    <property type="entry name" value="RDD"/>
    <property type="match status" value="1"/>
</dbReference>
<protein>
    <submittedName>
        <fullName evidence="8">RDD family protein</fullName>
    </submittedName>
</protein>
<evidence type="ECO:0000256" key="6">
    <source>
        <dbReference type="SAM" id="Phobius"/>
    </source>
</evidence>
<evidence type="ECO:0000256" key="2">
    <source>
        <dbReference type="ARBA" id="ARBA00022475"/>
    </source>
</evidence>
<evidence type="ECO:0000256" key="4">
    <source>
        <dbReference type="ARBA" id="ARBA00022989"/>
    </source>
</evidence>
<keyword evidence="3 6" id="KW-0812">Transmembrane</keyword>
<keyword evidence="2" id="KW-1003">Cell membrane</keyword>
<dbReference type="InterPro" id="IPR010432">
    <property type="entry name" value="RDD"/>
</dbReference>
<keyword evidence="4 6" id="KW-1133">Transmembrane helix</keyword>
<keyword evidence="9" id="KW-1185">Reference proteome</keyword>
<dbReference type="PANTHER" id="PTHR36115">
    <property type="entry name" value="PROLINE-RICH ANTIGEN HOMOLOG-RELATED"/>
    <property type="match status" value="1"/>
</dbReference>
<comment type="subcellular location">
    <subcellularLocation>
        <location evidence="1">Cell membrane</location>
        <topology evidence="1">Multi-pass membrane protein</topology>
    </subcellularLocation>
</comment>
<accession>A0ABT3MRE5</accession>
<dbReference type="EMBL" id="JAPFCC010000001">
    <property type="protein sequence ID" value="MCW7551945.1"/>
    <property type="molecule type" value="Genomic_DNA"/>
</dbReference>
<comment type="caution">
    <text evidence="8">The sequence shown here is derived from an EMBL/GenBank/DDBJ whole genome shotgun (WGS) entry which is preliminary data.</text>
</comment>
<gene>
    <name evidence="8" type="ORF">NX722_04680</name>
</gene>
<feature type="transmembrane region" description="Helical" evidence="6">
    <location>
        <begin position="112"/>
        <end position="134"/>
    </location>
</feature>